<name>A0ABW2Y577_9ACTN</name>
<organism evidence="1 2">
    <name type="scientific">Actinomadura fibrosa</name>
    <dbReference type="NCBI Taxonomy" id="111802"/>
    <lineage>
        <taxon>Bacteria</taxon>
        <taxon>Bacillati</taxon>
        <taxon>Actinomycetota</taxon>
        <taxon>Actinomycetes</taxon>
        <taxon>Streptosporangiales</taxon>
        <taxon>Thermomonosporaceae</taxon>
        <taxon>Actinomadura</taxon>
    </lineage>
</organism>
<gene>
    <name evidence="1" type="ORF">ACFQZM_43585</name>
</gene>
<dbReference type="Proteomes" id="UP001597063">
    <property type="component" value="Unassembled WGS sequence"/>
</dbReference>
<reference evidence="2" key="1">
    <citation type="journal article" date="2019" name="Int. J. Syst. Evol. Microbiol.">
        <title>The Global Catalogue of Microorganisms (GCM) 10K type strain sequencing project: providing services to taxonomists for standard genome sequencing and annotation.</title>
        <authorList>
            <consortium name="The Broad Institute Genomics Platform"/>
            <consortium name="The Broad Institute Genome Sequencing Center for Infectious Disease"/>
            <person name="Wu L."/>
            <person name="Ma J."/>
        </authorList>
    </citation>
    <scope>NUCLEOTIDE SEQUENCE [LARGE SCALE GENOMIC DNA]</scope>
    <source>
        <strain evidence="2">JCM 9371</strain>
    </source>
</reference>
<proteinExistence type="predicted"/>
<evidence type="ECO:0000313" key="1">
    <source>
        <dbReference type="EMBL" id="MFD0691436.1"/>
    </source>
</evidence>
<protein>
    <recommendedName>
        <fullName evidence="3">Pectate lyase superfamily protein domain-containing protein</fullName>
    </recommendedName>
</protein>
<dbReference type="EMBL" id="JBHTGP010000031">
    <property type="protein sequence ID" value="MFD0691436.1"/>
    <property type="molecule type" value="Genomic_DNA"/>
</dbReference>
<comment type="caution">
    <text evidence="1">The sequence shown here is derived from an EMBL/GenBank/DDBJ whole genome shotgun (WGS) entry which is preliminary data.</text>
</comment>
<evidence type="ECO:0000313" key="2">
    <source>
        <dbReference type="Proteomes" id="UP001597063"/>
    </source>
</evidence>
<keyword evidence="2" id="KW-1185">Reference proteome</keyword>
<sequence length="389" mass="41343">MGGFPYTLPNAGGTPAKSDLDDLQARLRVHEATYGVPLDAFAGADDNAKLTAAMTYAAKQKLPPAILLSNRSHSFSGPRKFYDGFRLVGSLGTGEREFAGAGPQCIVNVGGAALFEVPASGVKNVWISGIQFRASKGGVHFQVPVGDLGGGPIINDATYQDVAWVGFATVMHARHLRVRIDRMYCNNGTDHQFKLAGSDNYYWQNGGYLSSRQLGAEKFYVWFSHMSRSQVGPLFITPEKATGVRIDGSNGGLVFTGTILDCAGRNKSTACQGAALLVTGGHGMVFDKMVFFNNAVNPAGAKRSPVDKGQVFVRGSASDLLFSGCQFPGFKAQRGFTPAATPAIYAASGTSNIKVVAPFAPLGGTRLLQQQKDKIISRYGADDWKLAVG</sequence>
<accession>A0ABW2Y577</accession>
<evidence type="ECO:0008006" key="3">
    <source>
        <dbReference type="Google" id="ProtNLM"/>
    </source>
</evidence>
<dbReference type="RefSeq" id="WP_131755810.1">
    <property type="nucleotide sequence ID" value="NZ_CAACUY010000009.1"/>
</dbReference>